<keyword evidence="1" id="KW-0812">Transmembrane</keyword>
<evidence type="ECO:0000313" key="2">
    <source>
        <dbReference type="EMBL" id="AMG36281.1"/>
    </source>
</evidence>
<protein>
    <submittedName>
        <fullName evidence="2">Uncharacterized protein</fullName>
    </submittedName>
</protein>
<keyword evidence="1" id="KW-1133">Transmembrane helix</keyword>
<dbReference type="AlphaFoldDB" id="A0A0X8NXT1"/>
<gene>
    <name evidence="2" type="ORF">AL504_09715</name>
</gene>
<proteinExistence type="predicted"/>
<name>A0A0X8NXT1_ALCXX</name>
<organism evidence="2 3">
    <name type="scientific">Alcaligenes xylosoxydans xylosoxydans</name>
    <name type="common">Achromobacter xylosoxidans</name>
    <dbReference type="NCBI Taxonomy" id="85698"/>
    <lineage>
        <taxon>Bacteria</taxon>
        <taxon>Pseudomonadati</taxon>
        <taxon>Pseudomonadota</taxon>
        <taxon>Betaproteobacteria</taxon>
        <taxon>Burkholderiales</taxon>
        <taxon>Alcaligenaceae</taxon>
        <taxon>Achromobacter</taxon>
    </lineage>
</organism>
<evidence type="ECO:0000313" key="3">
    <source>
        <dbReference type="Proteomes" id="UP000060602"/>
    </source>
</evidence>
<feature type="transmembrane region" description="Helical" evidence="1">
    <location>
        <begin position="39"/>
        <end position="62"/>
    </location>
</feature>
<dbReference type="Proteomes" id="UP000060602">
    <property type="component" value="Chromosome"/>
</dbReference>
<reference evidence="3" key="1">
    <citation type="submission" date="2015-12" db="EMBL/GenBank/DDBJ databases">
        <title>FDA dAtabase for Regulatory Grade micrObial Sequences (FDA-ARGOS): Supporting development and validation of Infectious Disease Dx tests.</title>
        <authorList>
            <person name="Case J."/>
            <person name="Tallon L."/>
            <person name="Sadzewicz L."/>
            <person name="Sengamalay N."/>
            <person name="Ott S."/>
            <person name="Godinez A."/>
            <person name="Nagaraj S."/>
            <person name="Nadendla S."/>
            <person name="Sichtig H."/>
        </authorList>
    </citation>
    <scope>NUCLEOTIDE SEQUENCE [LARGE SCALE GENOMIC DNA]</scope>
    <source>
        <strain evidence="3">FDAARGOS_147</strain>
    </source>
</reference>
<dbReference type="EMBL" id="CP014060">
    <property type="protein sequence ID" value="AMG36281.1"/>
    <property type="molecule type" value="Genomic_DNA"/>
</dbReference>
<accession>A0A0X8NXT1</accession>
<keyword evidence="1" id="KW-0472">Membrane</keyword>
<dbReference type="RefSeq" id="WP_061071954.1">
    <property type="nucleotide sequence ID" value="NZ_CP014060.2"/>
</dbReference>
<evidence type="ECO:0000256" key="1">
    <source>
        <dbReference type="SAM" id="Phobius"/>
    </source>
</evidence>
<sequence length="84" mass="9100">MTDFTPAACHAAAQHSIGEYIQQVGAHGDPDKVRKALEMLISTAALGYGFVSNQIAVIDLLLRTSMHVAQRMEDGNAYPETVQQ</sequence>